<keyword evidence="3 4" id="KW-0067">ATP-binding</keyword>
<dbReference type="EMBL" id="JAVRER010000017">
    <property type="protein sequence ID" value="MDT0416489.1"/>
    <property type="molecule type" value="Genomic_DNA"/>
</dbReference>
<dbReference type="Gene3D" id="3.30.470.20">
    <property type="entry name" value="ATP-grasp fold, B domain"/>
    <property type="match status" value="1"/>
</dbReference>
<dbReference type="RefSeq" id="WP_093853875.1">
    <property type="nucleotide sequence ID" value="NZ_JAVRER010000017.1"/>
</dbReference>
<dbReference type="InterPro" id="IPR052032">
    <property type="entry name" value="ATP-dep_AA_Ligase"/>
</dbReference>
<gene>
    <name evidence="6" type="ORF">RM574_13430</name>
</gene>
<dbReference type="PANTHER" id="PTHR43585">
    <property type="entry name" value="FUMIPYRROLE BIOSYNTHESIS PROTEIN C"/>
    <property type="match status" value="1"/>
</dbReference>
<proteinExistence type="predicted"/>
<dbReference type="SUPFAM" id="SSF56059">
    <property type="entry name" value="Glutathione synthetase ATP-binding domain-like"/>
    <property type="match status" value="1"/>
</dbReference>
<name>A0ABD5E571_9ACTN</name>
<reference evidence="7" key="1">
    <citation type="submission" date="2023-07" db="EMBL/GenBank/DDBJ databases">
        <title>30 novel species of actinomycetes from the DSMZ collection.</title>
        <authorList>
            <person name="Nouioui I."/>
        </authorList>
    </citation>
    <scope>NUCLEOTIDE SEQUENCE [LARGE SCALE GENOMIC DNA]</scope>
    <source>
        <strain evidence="7">DSM 41982</strain>
    </source>
</reference>
<organism evidence="6 7">
    <name type="scientific">Streptomyces evansiae</name>
    <dbReference type="NCBI Taxonomy" id="3075535"/>
    <lineage>
        <taxon>Bacteria</taxon>
        <taxon>Bacillati</taxon>
        <taxon>Actinomycetota</taxon>
        <taxon>Actinomycetes</taxon>
        <taxon>Kitasatosporales</taxon>
        <taxon>Streptomycetaceae</taxon>
        <taxon>Streptomyces</taxon>
    </lineage>
</organism>
<dbReference type="AlphaFoldDB" id="A0ABD5E571"/>
<dbReference type="Proteomes" id="UP001183607">
    <property type="component" value="Unassembled WGS sequence"/>
</dbReference>
<evidence type="ECO:0000259" key="5">
    <source>
        <dbReference type="PROSITE" id="PS50975"/>
    </source>
</evidence>
<keyword evidence="2 4" id="KW-0547">Nucleotide-binding</keyword>
<evidence type="ECO:0000256" key="2">
    <source>
        <dbReference type="ARBA" id="ARBA00022741"/>
    </source>
</evidence>
<dbReference type="GO" id="GO:0005524">
    <property type="term" value="F:ATP binding"/>
    <property type="evidence" value="ECO:0007669"/>
    <property type="project" value="UniProtKB-UniRule"/>
</dbReference>
<evidence type="ECO:0000313" key="6">
    <source>
        <dbReference type="EMBL" id="MDT0416489.1"/>
    </source>
</evidence>
<evidence type="ECO:0000256" key="4">
    <source>
        <dbReference type="PROSITE-ProRule" id="PRU00409"/>
    </source>
</evidence>
<dbReference type="PANTHER" id="PTHR43585:SF2">
    <property type="entry name" value="ATP-GRASP ENZYME FSQD"/>
    <property type="match status" value="1"/>
</dbReference>
<sequence>MSETRGNKGLNVFVVGLDDDNLETLREVPGADALTFRPLLTVAELQEGEIDFDGLLAKARATLDAFDGSVDAVVGYWDFPVSALVPLLCAERGLRATSVESIVRCEHKYWSRLIQREAAPEAVPGFGLVDLDETEPRPPEGVSFPMWLKPVKSYSSELAFGVKDEAEFRKAVAEIRAGIGRVGGPFTRLMDGIDLPPEIAEAGGAACLAEEALTGVQFAVEGYVHDGEVVVYGVLDSHTYPNSACFLRHQYPADLPEETTRRVVDISRRVMERTGLDAATFSIEFFYDPETGDVKILEINPRHSQSHAEMFAHVDGVPNHHRMLSLALGRDPRVAQGHGQYEYGAKWYYRRFRDGIVDRVPTAGEIAEIEREVPGVKVVIVPDEGVRLSEMPGQDSYSSELAHLYVGADSDKELEAKYDRAVRGLRFEIQDV</sequence>
<accession>A0ABD5E571</accession>
<keyword evidence="1" id="KW-0436">Ligase</keyword>
<evidence type="ECO:0000256" key="1">
    <source>
        <dbReference type="ARBA" id="ARBA00022598"/>
    </source>
</evidence>
<dbReference type="PROSITE" id="PS50975">
    <property type="entry name" value="ATP_GRASP"/>
    <property type="match status" value="1"/>
</dbReference>
<evidence type="ECO:0000256" key="3">
    <source>
        <dbReference type="ARBA" id="ARBA00022840"/>
    </source>
</evidence>
<comment type="caution">
    <text evidence="6">The sequence shown here is derived from an EMBL/GenBank/DDBJ whole genome shotgun (WGS) entry which is preliminary data.</text>
</comment>
<dbReference type="GO" id="GO:0016874">
    <property type="term" value="F:ligase activity"/>
    <property type="evidence" value="ECO:0007669"/>
    <property type="project" value="UniProtKB-KW"/>
</dbReference>
<protein>
    <submittedName>
        <fullName evidence="6">ATP-grasp domain-containing protein</fullName>
    </submittedName>
</protein>
<feature type="domain" description="ATP-grasp" evidence="5">
    <location>
        <begin position="112"/>
        <end position="328"/>
    </location>
</feature>
<dbReference type="InterPro" id="IPR011761">
    <property type="entry name" value="ATP-grasp"/>
</dbReference>
<dbReference type="Pfam" id="PF13535">
    <property type="entry name" value="ATP-grasp_4"/>
    <property type="match status" value="1"/>
</dbReference>
<evidence type="ECO:0000313" key="7">
    <source>
        <dbReference type="Proteomes" id="UP001183607"/>
    </source>
</evidence>